<sequence length="354" mass="39216">MVASHHWPLDQAHENGLEDVHLGDLLRMGTAARKKVHYLPRIFKGPTRGAPDTGRDAVIFTENSVPISTSKRAIPVDTNFLQRKINLPGSSVDVSEFGCVYRMSPEGPISVSGLGESFNPFPFGGIAETNTSMCLRLGRGVGVVRKPVRLRKPDFFRSLRTTEPMFNAVSHGTLASSLQSSKVLTEYLLHHQDLEPVGGSRRLTPGTFNAPPHPPTPPPPRRPSYSLRRKPHEGSSAVAARYRPTAGRPSIVQASLLRSVAFPSNPTPRRDRNPDKKPSSYGPRNPLWQQPGQGDWLRSPSPARSLLKRHISPRPCERGYRRWGFPGSLAVTKGIHVRFLFSALLLLKFRGYLV</sequence>
<proteinExistence type="predicted"/>
<feature type="region of interest" description="Disordered" evidence="1">
    <location>
        <begin position="257"/>
        <end position="301"/>
    </location>
</feature>
<feature type="compositionally biased region" description="Pro residues" evidence="1">
    <location>
        <begin position="211"/>
        <end position="222"/>
    </location>
</feature>
<dbReference type="EMBL" id="JAFNEN010004214">
    <property type="protein sequence ID" value="KAG8171274.1"/>
    <property type="molecule type" value="Genomic_DNA"/>
</dbReference>
<protein>
    <submittedName>
        <fullName evidence="2">Uncharacterized protein</fullName>
    </submittedName>
</protein>
<dbReference type="AlphaFoldDB" id="A0AAV6THL0"/>
<dbReference type="Proteomes" id="UP000827092">
    <property type="component" value="Unassembled WGS sequence"/>
</dbReference>
<keyword evidence="3" id="KW-1185">Reference proteome</keyword>
<evidence type="ECO:0000313" key="3">
    <source>
        <dbReference type="Proteomes" id="UP000827092"/>
    </source>
</evidence>
<feature type="region of interest" description="Disordered" evidence="1">
    <location>
        <begin position="195"/>
        <end position="245"/>
    </location>
</feature>
<reference evidence="2 3" key="1">
    <citation type="journal article" date="2022" name="Nat. Ecol. Evol.">
        <title>A masculinizing supergene underlies an exaggerated male reproductive morph in a spider.</title>
        <authorList>
            <person name="Hendrickx F."/>
            <person name="De Corte Z."/>
            <person name="Sonet G."/>
            <person name="Van Belleghem S.M."/>
            <person name="Kostlbacher S."/>
            <person name="Vangestel C."/>
        </authorList>
    </citation>
    <scope>NUCLEOTIDE SEQUENCE [LARGE SCALE GENOMIC DNA]</scope>
    <source>
        <strain evidence="2">W744_W776</strain>
    </source>
</reference>
<evidence type="ECO:0000313" key="2">
    <source>
        <dbReference type="EMBL" id="KAG8171274.1"/>
    </source>
</evidence>
<comment type="caution">
    <text evidence="2">The sequence shown here is derived from an EMBL/GenBank/DDBJ whole genome shotgun (WGS) entry which is preliminary data.</text>
</comment>
<evidence type="ECO:0000256" key="1">
    <source>
        <dbReference type="SAM" id="MobiDB-lite"/>
    </source>
</evidence>
<gene>
    <name evidence="2" type="ORF">JTE90_025236</name>
</gene>
<accession>A0AAV6THL0</accession>
<feature type="compositionally biased region" description="Basic and acidic residues" evidence="1">
    <location>
        <begin position="268"/>
        <end position="278"/>
    </location>
</feature>
<name>A0AAV6THL0_9ARAC</name>
<organism evidence="2 3">
    <name type="scientific">Oedothorax gibbosus</name>
    <dbReference type="NCBI Taxonomy" id="931172"/>
    <lineage>
        <taxon>Eukaryota</taxon>
        <taxon>Metazoa</taxon>
        <taxon>Ecdysozoa</taxon>
        <taxon>Arthropoda</taxon>
        <taxon>Chelicerata</taxon>
        <taxon>Arachnida</taxon>
        <taxon>Araneae</taxon>
        <taxon>Araneomorphae</taxon>
        <taxon>Entelegynae</taxon>
        <taxon>Araneoidea</taxon>
        <taxon>Linyphiidae</taxon>
        <taxon>Erigoninae</taxon>
        <taxon>Oedothorax</taxon>
    </lineage>
</organism>